<feature type="signal peptide" evidence="1">
    <location>
        <begin position="1"/>
        <end position="26"/>
    </location>
</feature>
<accession>A0A6P7G5T1</accession>
<dbReference type="RefSeq" id="XP_028140273.1">
    <property type="nucleotide sequence ID" value="XM_028284472.1"/>
</dbReference>
<keyword evidence="1" id="KW-0732">Signal</keyword>
<feature type="chain" id="PRO_5028214261" evidence="1">
    <location>
        <begin position="27"/>
        <end position="172"/>
    </location>
</feature>
<evidence type="ECO:0000256" key="1">
    <source>
        <dbReference type="SAM" id="SignalP"/>
    </source>
</evidence>
<sequence>MYCALSRQFSSLQFLLNLAIMYDILAELSMLSETLQNRETTELSMLSETLQNRETTELSMLSETLQNRETTELSMLSETLQNRETTELSMLSETLQNRETTDVYADKLIRSIEFFETLKEKPGTKSLEAYIAEKDGNFNNVPITNNPKIATINYKQLITSVINNLTRRMFTT</sequence>
<name>A0A6P7G5T1_DIAVI</name>
<protein>
    <submittedName>
        <fullName evidence="2">Uncharacterized protein LOC114334435</fullName>
    </submittedName>
</protein>
<dbReference type="InParanoid" id="A0A6P7G5T1"/>
<proteinExistence type="predicted"/>
<evidence type="ECO:0000313" key="2">
    <source>
        <dbReference type="RefSeq" id="XP_028140273.1"/>
    </source>
</evidence>
<organism evidence="2">
    <name type="scientific">Diabrotica virgifera virgifera</name>
    <name type="common">western corn rootworm</name>
    <dbReference type="NCBI Taxonomy" id="50390"/>
    <lineage>
        <taxon>Eukaryota</taxon>
        <taxon>Metazoa</taxon>
        <taxon>Ecdysozoa</taxon>
        <taxon>Arthropoda</taxon>
        <taxon>Hexapoda</taxon>
        <taxon>Insecta</taxon>
        <taxon>Pterygota</taxon>
        <taxon>Neoptera</taxon>
        <taxon>Endopterygota</taxon>
        <taxon>Coleoptera</taxon>
        <taxon>Polyphaga</taxon>
        <taxon>Cucujiformia</taxon>
        <taxon>Chrysomeloidea</taxon>
        <taxon>Chrysomelidae</taxon>
        <taxon>Galerucinae</taxon>
        <taxon>Diabroticina</taxon>
        <taxon>Diabroticites</taxon>
        <taxon>Diabrotica</taxon>
    </lineage>
</organism>
<gene>
    <name evidence="2" type="primary">LOC114334435</name>
</gene>
<dbReference type="AlphaFoldDB" id="A0A6P7G5T1"/>
<reference evidence="2" key="1">
    <citation type="submission" date="2025-08" db="UniProtKB">
        <authorList>
            <consortium name="RefSeq"/>
        </authorList>
    </citation>
    <scope>IDENTIFICATION</scope>
    <source>
        <tissue evidence="2">Whole insect</tissue>
    </source>
</reference>